<gene>
    <name evidence="4" type="primary">Tti1</name>
    <name evidence="4" type="ORF">GTO93_0007010</name>
</gene>
<dbReference type="Gene3D" id="1.25.10.10">
    <property type="entry name" value="Leucine-rich Repeat Variant"/>
    <property type="match status" value="2"/>
</dbReference>
<dbReference type="InterPro" id="IPR057567">
    <property type="entry name" value="TPR_TTI1_C"/>
</dbReference>
<feature type="domain" description="TTI1 C-terminal TPR" evidence="3">
    <location>
        <begin position="757"/>
        <end position="1028"/>
    </location>
</feature>
<reference evidence="4" key="1">
    <citation type="journal article" date="2021" name="Cell">
        <title>Tracing the genetic footprints of vertebrate landing in non-teleost ray-finned fishes.</title>
        <authorList>
            <person name="Bi X."/>
            <person name="Wang K."/>
            <person name="Yang L."/>
            <person name="Pan H."/>
            <person name="Jiang H."/>
            <person name="Wei Q."/>
            <person name="Fang M."/>
            <person name="Yu H."/>
            <person name="Zhu C."/>
            <person name="Cai Y."/>
            <person name="He Y."/>
            <person name="Gan X."/>
            <person name="Zeng H."/>
            <person name="Yu D."/>
            <person name="Zhu Y."/>
            <person name="Jiang H."/>
            <person name="Qiu Q."/>
            <person name="Yang H."/>
            <person name="Zhang Y.E."/>
            <person name="Wang W."/>
            <person name="Zhu M."/>
            <person name="He S."/>
            <person name="Zhang G."/>
        </authorList>
    </citation>
    <scope>NUCLEOTIDE SEQUENCE</scope>
    <source>
        <strain evidence="4">Pddl_001</strain>
    </source>
</reference>
<feature type="domain" description="TTI1 N-terminal TPR" evidence="2">
    <location>
        <begin position="14"/>
        <end position="347"/>
    </location>
</feature>
<dbReference type="RefSeq" id="XP_041112706.1">
    <property type="nucleotide sequence ID" value="XM_041256772.1"/>
</dbReference>
<comment type="caution">
    <text evidence="4">The sequence shown here is derived from an EMBL/GenBank/DDBJ whole genome shotgun (WGS) entry which is preliminary data.</text>
</comment>
<keyword evidence="5" id="KW-1185">Reference proteome</keyword>
<evidence type="ECO:0000313" key="5">
    <source>
        <dbReference type="Proteomes" id="UP001166093"/>
    </source>
</evidence>
<dbReference type="InterPro" id="IPR057566">
    <property type="entry name" value="TPR_TTI1_N"/>
</dbReference>
<protein>
    <submittedName>
        <fullName evidence="4">TTI1 protein</fullName>
    </submittedName>
</protein>
<feature type="non-terminal residue" evidence="4">
    <location>
        <position position="1"/>
    </location>
</feature>
<dbReference type="InterPro" id="IPR016441">
    <property type="entry name" value="Tti1"/>
</dbReference>
<dbReference type="SUPFAM" id="SSF48371">
    <property type="entry name" value="ARM repeat"/>
    <property type="match status" value="1"/>
</dbReference>
<name>A0ABS2Y7K0_POLSP</name>
<sequence>MLNMAVIDDPREAFSSLRPVCVLLTREPTVRNVELLRTQLQGLSDSALQQLQEYILFPLRFALKTPGPKKDSQVLAVVECIAHVLSSTCVQSWELLRDLFSELCVCLCSPLNPGKPALVSEELKTAVVQALDALLHAAYGDIVLHLYEPPMMPALGLAISLLLELGEHEKSRKLQTAALKCLQVLLLQCDCPQLHRSMKEEEERMLARTFASFLPGITQGLSRVVTGDVKQGHAVTVSAMRVWFKAVGLVMDEKQLSEEKVKEKPVVELGRVGELMVKRTKEWVKDTGSKLVILLKKMLGCSLGHQHWKVRMEVVELSGYLLSRCHGTLVDSISPLLEALVGLVNDESSEVRARCDEVLKSMAEENLIGRNRAFIDILSENLHSLTTSLPRLMRTADDQDKLSTLNLFLGYLKILGPRVSAVLNSAPHLQRISKALMQVLEMDVTDVRIVEERCFHSESPSEQHTELLVMATQKKYFRYFTDERIFALLRQLCRVLGYYGDLYLLVDHFVDLYRESVVYRKQAALVLNELIAGAAGINLETLVEQKDLVGQENLKAAVTSVTEEYTSLVNWHLVTTSVESEQGDSTAFSQSRLLSISVSANTDYLKSSAGLNPTIGLMNSNIWQICIQLEGIGCFALALGPQFRLLLITALYPVLEKAGDETLLISQAALGAMRDICKGCGYNSLKDLINQNSDYLVNDISLNLQRLSQHPNTPRVLSVMISNSDASLLPLVVDVVQDVLMALDHCYDERAPVFCVVLHSLIGAFVRWFPSETSNRNECRNPGGEMDLAEEMTRFLLDYHRQRQLAEGNAAEEEELEDTEMPPSAPEPDDSEEGPAVKPELPPHISIAKEVMERCIHLLSDKSLRLRLKVLDVLELCVTVLQSHKNELLPMAHRAWPPLVQRLTNDDPLAVLRAFKVLCTLGETCGDFLRRRVSKDVLPRLTGSLVKQAPVSAKAGPVYTHTLAYKLQLAVLQGLGALCCRLDLADAEFDVVSDACLPYLSCRQPPKLQEACVSVFQHLIQVDPDSVWLTLNELYCPNSYEPKHSSLHEVQLSGMGIQRNEFTENILKLLEEMQ</sequence>
<evidence type="ECO:0000256" key="1">
    <source>
        <dbReference type="SAM" id="MobiDB-lite"/>
    </source>
</evidence>
<evidence type="ECO:0000259" key="2">
    <source>
        <dbReference type="Pfam" id="PF24173"/>
    </source>
</evidence>
<dbReference type="InterPro" id="IPR011989">
    <property type="entry name" value="ARM-like"/>
</dbReference>
<dbReference type="Pfam" id="PF21547">
    <property type="entry name" value="TTI1"/>
    <property type="match status" value="1"/>
</dbReference>
<dbReference type="InterPro" id="IPR052587">
    <property type="entry name" value="TELO2-interacting_protein_1"/>
</dbReference>
<dbReference type="InterPro" id="IPR049362">
    <property type="entry name" value="TTI1_rpt"/>
</dbReference>
<dbReference type="PANTHER" id="PTHR18460">
    <property type="entry name" value="TEL2 INTERACTING PROTEIN 1 TTI1 FAMILY MEMBER"/>
    <property type="match status" value="1"/>
</dbReference>
<dbReference type="Pfam" id="PF24176">
    <property type="entry name" value="TPR_TTI1_2nd"/>
    <property type="match status" value="1"/>
</dbReference>
<feature type="non-terminal residue" evidence="4">
    <location>
        <position position="1074"/>
    </location>
</feature>
<dbReference type="InterPro" id="IPR016024">
    <property type="entry name" value="ARM-type_fold"/>
</dbReference>
<feature type="compositionally biased region" description="Acidic residues" evidence="1">
    <location>
        <begin position="810"/>
        <end position="820"/>
    </location>
</feature>
<evidence type="ECO:0000259" key="3">
    <source>
        <dbReference type="Pfam" id="PF24181"/>
    </source>
</evidence>
<dbReference type="PIRSF" id="PIRSF005250">
    <property type="entry name" value="UCP005250"/>
    <property type="match status" value="1"/>
</dbReference>
<dbReference type="PANTHER" id="PTHR18460:SF3">
    <property type="entry name" value="TELO2-INTERACTING PROTEIN 1 HOMOLOG"/>
    <property type="match status" value="1"/>
</dbReference>
<evidence type="ECO:0000313" key="4">
    <source>
        <dbReference type="EMBL" id="MBN3282676.1"/>
    </source>
</evidence>
<dbReference type="Pfam" id="PF24181">
    <property type="entry name" value="TPR_TTI1_C"/>
    <property type="match status" value="1"/>
</dbReference>
<accession>A0ABS2Y7K0</accession>
<dbReference type="GeneID" id="121319381"/>
<feature type="region of interest" description="Disordered" evidence="1">
    <location>
        <begin position="809"/>
        <end position="841"/>
    </location>
</feature>
<proteinExistence type="predicted"/>
<dbReference type="Pfam" id="PF24173">
    <property type="entry name" value="TPR_TTI1_N"/>
    <property type="match status" value="1"/>
</dbReference>
<dbReference type="Proteomes" id="UP001166093">
    <property type="component" value="Unassembled WGS sequence"/>
</dbReference>
<organism evidence="4 5">
    <name type="scientific">Polyodon spathula</name>
    <name type="common">North American paddlefish</name>
    <name type="synonym">Squalus spathula</name>
    <dbReference type="NCBI Taxonomy" id="7913"/>
    <lineage>
        <taxon>Eukaryota</taxon>
        <taxon>Metazoa</taxon>
        <taxon>Chordata</taxon>
        <taxon>Craniata</taxon>
        <taxon>Vertebrata</taxon>
        <taxon>Euteleostomi</taxon>
        <taxon>Actinopterygii</taxon>
        <taxon>Chondrostei</taxon>
        <taxon>Acipenseriformes</taxon>
        <taxon>Polyodontidae</taxon>
        <taxon>Polyodon</taxon>
    </lineage>
</organism>
<dbReference type="EMBL" id="JAAWVQ010119815">
    <property type="protein sequence ID" value="MBN3282676.1"/>
    <property type="molecule type" value="Genomic_DNA"/>
</dbReference>